<feature type="region of interest" description="Disordered" evidence="6">
    <location>
        <begin position="2121"/>
        <end position="2142"/>
    </location>
</feature>
<dbReference type="PANTHER" id="PTHR11915">
    <property type="entry name" value="SPECTRIN/FILAMIN RELATED CYTOSKELETAL PROTEIN"/>
    <property type="match status" value="1"/>
</dbReference>
<dbReference type="OrthoDB" id="430364at2759"/>
<keyword evidence="8" id="KW-1185">Reference proteome</keyword>
<dbReference type="Pfam" id="PF00435">
    <property type="entry name" value="Spectrin"/>
    <property type="match status" value="1"/>
</dbReference>
<dbReference type="InterPro" id="IPR018159">
    <property type="entry name" value="Spectrin/alpha-actinin"/>
</dbReference>
<feature type="compositionally biased region" description="Polar residues" evidence="6">
    <location>
        <begin position="2128"/>
        <end position="2137"/>
    </location>
</feature>
<feature type="region of interest" description="Disordered" evidence="6">
    <location>
        <begin position="1764"/>
        <end position="1792"/>
    </location>
</feature>
<dbReference type="SUPFAM" id="SSF46966">
    <property type="entry name" value="Spectrin repeat"/>
    <property type="match status" value="4"/>
</dbReference>
<keyword evidence="3" id="KW-0677">Repeat</keyword>
<gene>
    <name evidence="9" type="primary">LOC103058937</name>
</gene>
<dbReference type="PRINTS" id="PR00683">
    <property type="entry name" value="SPECTRINPH"/>
</dbReference>
<dbReference type="InterPro" id="IPR001605">
    <property type="entry name" value="PH_dom-spectrin-type"/>
</dbReference>
<feature type="compositionally biased region" description="Polar residues" evidence="6">
    <location>
        <begin position="1783"/>
        <end position="1792"/>
    </location>
</feature>
<keyword evidence="4" id="KW-0009">Actin-binding</keyword>
<feature type="compositionally biased region" description="Polar residues" evidence="6">
    <location>
        <begin position="563"/>
        <end position="580"/>
    </location>
</feature>
<accession>A0A9F5MXW5</accession>
<evidence type="ECO:0000259" key="7">
    <source>
        <dbReference type="PROSITE" id="PS50003"/>
    </source>
</evidence>
<organism evidence="8 9">
    <name type="scientific">Python bivittatus</name>
    <name type="common">Burmese python</name>
    <name type="synonym">Python molurus bivittatus</name>
    <dbReference type="NCBI Taxonomy" id="176946"/>
    <lineage>
        <taxon>Eukaryota</taxon>
        <taxon>Metazoa</taxon>
        <taxon>Chordata</taxon>
        <taxon>Craniata</taxon>
        <taxon>Vertebrata</taxon>
        <taxon>Euteleostomi</taxon>
        <taxon>Lepidosauria</taxon>
        <taxon>Squamata</taxon>
        <taxon>Bifurcata</taxon>
        <taxon>Unidentata</taxon>
        <taxon>Episquamata</taxon>
        <taxon>Toxicofera</taxon>
        <taxon>Serpentes</taxon>
        <taxon>Henophidia</taxon>
        <taxon>Pythonidae</taxon>
        <taxon>Python</taxon>
    </lineage>
</organism>
<dbReference type="Gene3D" id="1.20.58.60">
    <property type="match status" value="4"/>
</dbReference>
<dbReference type="InterPro" id="IPR011993">
    <property type="entry name" value="PH-like_dom_sf"/>
</dbReference>
<protein>
    <submittedName>
        <fullName evidence="9">Uncharacterized protein LOC103058937 isoform X1</fullName>
    </submittedName>
</protein>
<dbReference type="PROSITE" id="PS50003">
    <property type="entry name" value="PH_DOMAIN"/>
    <property type="match status" value="1"/>
</dbReference>
<dbReference type="GO" id="GO:0051693">
    <property type="term" value="P:actin filament capping"/>
    <property type="evidence" value="ECO:0007669"/>
    <property type="project" value="UniProtKB-KW"/>
</dbReference>
<name>A0A9F5MXW5_PYTBI</name>
<feature type="coiled-coil region" evidence="5">
    <location>
        <begin position="317"/>
        <end position="380"/>
    </location>
</feature>
<dbReference type="SMART" id="SM00233">
    <property type="entry name" value="PH"/>
    <property type="match status" value="1"/>
</dbReference>
<evidence type="ECO:0000313" key="9">
    <source>
        <dbReference type="RefSeq" id="XP_025023227.1"/>
    </source>
</evidence>
<keyword evidence="2" id="KW-0117">Actin capping</keyword>
<evidence type="ECO:0000256" key="4">
    <source>
        <dbReference type="ARBA" id="ARBA00023203"/>
    </source>
</evidence>
<evidence type="ECO:0000256" key="1">
    <source>
        <dbReference type="ARBA" id="ARBA00006826"/>
    </source>
</evidence>
<dbReference type="GO" id="GO:0003779">
    <property type="term" value="F:actin binding"/>
    <property type="evidence" value="ECO:0007669"/>
    <property type="project" value="UniProtKB-KW"/>
</dbReference>
<dbReference type="InterPro" id="IPR041681">
    <property type="entry name" value="PH_9"/>
</dbReference>
<dbReference type="OMA" id="SEFMEIV"/>
<feature type="coiled-coil region" evidence="5">
    <location>
        <begin position="818"/>
        <end position="848"/>
    </location>
</feature>
<dbReference type="GeneID" id="103058937"/>
<dbReference type="FunFam" id="2.30.29.30:FF:000024">
    <property type="entry name" value="Spectrin beta chain"/>
    <property type="match status" value="1"/>
</dbReference>
<feature type="coiled-coil region" evidence="5">
    <location>
        <begin position="245"/>
        <end position="272"/>
    </location>
</feature>
<dbReference type="CDD" id="cd10571">
    <property type="entry name" value="PH_beta_spectrin"/>
    <property type="match status" value="1"/>
</dbReference>
<keyword evidence="5" id="KW-0175">Coiled coil</keyword>
<evidence type="ECO:0000256" key="3">
    <source>
        <dbReference type="ARBA" id="ARBA00022737"/>
    </source>
</evidence>
<evidence type="ECO:0000256" key="2">
    <source>
        <dbReference type="ARBA" id="ARBA00022467"/>
    </source>
</evidence>
<dbReference type="InterPro" id="IPR002017">
    <property type="entry name" value="Spectrin_repeat"/>
</dbReference>
<feature type="region of interest" description="Disordered" evidence="6">
    <location>
        <begin position="563"/>
        <end position="582"/>
    </location>
</feature>
<dbReference type="InterPro" id="IPR001849">
    <property type="entry name" value="PH_domain"/>
</dbReference>
<evidence type="ECO:0000256" key="6">
    <source>
        <dbReference type="SAM" id="MobiDB-lite"/>
    </source>
</evidence>
<proteinExistence type="inferred from homology"/>
<feature type="compositionally biased region" description="Basic and acidic residues" evidence="6">
    <location>
        <begin position="1767"/>
        <end position="1778"/>
    </location>
</feature>
<feature type="region of interest" description="Disordered" evidence="6">
    <location>
        <begin position="1714"/>
        <end position="1740"/>
    </location>
</feature>
<feature type="domain" description="PH" evidence="7">
    <location>
        <begin position="1837"/>
        <end position="1946"/>
    </location>
</feature>
<dbReference type="Proteomes" id="UP000695026">
    <property type="component" value="Unplaced"/>
</dbReference>
<dbReference type="SMART" id="SM00150">
    <property type="entry name" value="SPEC"/>
    <property type="match status" value="4"/>
</dbReference>
<sequence length="2152" mass="241649">MSGSTARKVQPFTISTKLSLPKCSLEFPRDSCTDIPLAALNNHDLHQNLNECVSLYLAQTSLEPAGGRFESATPIEEVVASDDCINSNSLSRSIKKITLSNWHGKASLGEEGIFRGPSHASAEKNCNNNNCRAGKAQFKVFLRKEVEPKEEKQDARSPQAGDNFLVGRVASFLTASSVAASPWKECAKNTKPGTVVEQKPCIESSTGVADLSKWSLLLAQFNCDMVQAEKWVRGKLHDLKDGCRFQEWEQIAQILQRDMKDFENTIIKLNRMGEQLMIQPKSSTEIERRLQTLQEQWQLLKHMATNQTKTVVGFKNLQEFNQKAEQLEDWIRQKEEKPLLAILLQEKADKVQITRRILDLKQEELQFQAVHEELNSLAHKLEKQGKSEGRSITTRRKYLNKMWLQLQRTLKEHHETLQQALEAAAFLQQADVLLSAIHAKLRHLYGERKQNESESSPDLDIRDIASQVMMLDVTMSQLISLHPSLTAQVSLKHQDIKESWAQLQQLLRSDNPPQLALTKESIDSSSPNQVLTTITKNPGQDAEEKLVREVQKDTPEIMAECVTSQENNSDLSGRETITSDTKSRRKFVRQSKTLKDLPQQEAHLQDICQDADGEIQQLLHTDHRWSPEMEDALEELGELWAELKKRHQENGMALQEIDTALQLVGELEAAECWLETVAALLSEPRATKNLDDLHRDLQKIGTLKNKAGAWATKIHTLQEEMQMVPSSEHTAAAVIQRKMERVKEKLACVQEALQRQATDLHDSLILMEFLQNVQMDQTLNQRSQIKAAPNQFSSPESLHLALAQSAQQGNSKDMSTPLKELQEAVEMLNNVVKERERALKAVTETESQECFTQVMKDKEEIRLSWVTSQIETIRERTETLAQDIIQAERSFTTVKSEMDLLDVQDVQKRQEEIESDMSQLEGNIEELERAVTHLVQASDESRRILEILEAWKDLQKVVLENSVHGQQTVRLWQFFKDYLAIISWTEDTRAQIFSENLNAQGLSEAPWENLKNSMEAKFKEFEELAAAGWELVTEEHYLSETIKERMEELQNMLGWVMVRCQAQCSPKDAGNKNDEQETQDSTLNIPQNLQVSMPPIEVNSTADVAEADGILNFKVLEKCSEGQHHKPQNEPVSTAFALNVLPGYKQSLEESGNGLPFEVDVPKGTLVLEPSETPVLLVPQTAPGSLGGTVSLILSIGKEGEKKAAGSQTAPSPSEGQETLHKVSTYLHVKEKNGCRNQDTVCGNSAFISQSVKQLPPRIPSFPFSRVEWGKATSHTLPKISSSCSKSPKGKAKARTGDIQLLTLQGIMGTKANYLQEERHSMSNTWPPRCSRRVQVLQVLSLPQRELMDYMKNPLEWAIDAECDLVRETSGKHIFLKQNKSLHSPHSPTEKVNTCQHLSLGSVLSLELPKDLSALRNVNDTIKVAREGITERKGANQVNQVAQRSTEEAKSHETSINLQKETLGGQQVMHSKLVRVEDVSHKLPKTKKGTWFEEVKVNPSYGRQKTYFVASSGEVRLHSTSQNNSCDDFLDSKQNKLSHISVLHEQIGLEWDKLGASLGRTCSSKEKQEKDLDDNRTKVQDALRLKLKSTSVESTSNPDLVSNLTRIKDLLVNETPEKENTQCSEESSTRHPLSFLHLGHKSPTQPSKLDCELGYEENTLTHSELCPFNVTPWGDITKGTKLQGMAAEVRHPAHEMFEEEEEELQAIWNNMEKHKRGPDVHTDPGRKIDKEQSPGSSGGKLLLTSADNWLIAKFKLPTSAEMLQNSEGERRASLGVDKRKNRPNQCSKADTSSCQELSKVAAASPGESSLQKMYPVDQQKFQEGKCVSKILPSKLELQMMEGPLERKNLLQAGGRKANSRSWNTFHTVLMRQTLCFYQDKKDTLKQSSVMALPLNLSGAVCTLETEYTKKSNCFTLQLNDGSKYLLRAPTEPLMKEWVTKLQQNSGLPEVDFFPSASQPAQGMTSVVSAIPGQGVGHFQSFQKKLSTKSQEIRFLPKSSVKLQLPYNTHSEPLDTTASQTGNGLRSAPIYTTEQNLKQCSPLEPARSQDPQLCQEDDCGLVTGKRRSYSFTSATYQKITPLSKSKEPLGIGNNYSVTLYIGEQAPTTPPRPRCHSFIATPSGARETVGEQNQGASSRQKNKSVFRKFFGKKD</sequence>
<feature type="coiled-coil region" evidence="5">
    <location>
        <begin position="732"/>
        <end position="759"/>
    </location>
</feature>
<reference evidence="9" key="1">
    <citation type="submission" date="2025-08" db="UniProtKB">
        <authorList>
            <consortium name="RefSeq"/>
        </authorList>
    </citation>
    <scope>IDENTIFICATION</scope>
    <source>
        <tissue evidence="9">Liver</tissue>
    </source>
</reference>
<dbReference type="Pfam" id="PF15410">
    <property type="entry name" value="PH_9"/>
    <property type="match status" value="1"/>
</dbReference>
<comment type="similarity">
    <text evidence="1">Belongs to the spectrin family.</text>
</comment>
<dbReference type="CDD" id="cd00176">
    <property type="entry name" value="SPEC"/>
    <property type="match status" value="3"/>
</dbReference>
<evidence type="ECO:0000256" key="5">
    <source>
        <dbReference type="SAM" id="Coils"/>
    </source>
</evidence>
<dbReference type="GO" id="GO:0005543">
    <property type="term" value="F:phospholipid binding"/>
    <property type="evidence" value="ECO:0007669"/>
    <property type="project" value="InterPro"/>
</dbReference>
<feature type="coiled-coil region" evidence="5">
    <location>
        <begin position="903"/>
        <end position="937"/>
    </location>
</feature>
<dbReference type="RefSeq" id="XP_025023227.1">
    <property type="nucleotide sequence ID" value="XM_025167459.1"/>
</dbReference>
<dbReference type="SUPFAM" id="SSF50729">
    <property type="entry name" value="PH domain-like"/>
    <property type="match status" value="1"/>
</dbReference>
<feature type="compositionally biased region" description="Basic and acidic residues" evidence="6">
    <location>
        <begin position="1717"/>
        <end position="1732"/>
    </location>
</feature>
<dbReference type="Gene3D" id="2.30.29.30">
    <property type="entry name" value="Pleckstrin-homology domain (PH domain)/Phosphotyrosine-binding domain (PTB)"/>
    <property type="match status" value="1"/>
</dbReference>
<evidence type="ECO:0000313" key="8">
    <source>
        <dbReference type="Proteomes" id="UP000695026"/>
    </source>
</evidence>